<evidence type="ECO:0000313" key="4">
    <source>
        <dbReference type="Proteomes" id="UP000451471"/>
    </source>
</evidence>
<dbReference type="OrthoDB" id="197006at2157"/>
<sequence>MTEDDGEREAAESATGTVRVWLVERDYDDRNLVTLVYATPDGERYQRHERSAHLLSSQGVTAATDADPADLESVDDEERRERYAEEVDRVRERHDPGDTL</sequence>
<feature type="compositionally biased region" description="Acidic residues" evidence="1">
    <location>
        <begin position="67"/>
        <end position="76"/>
    </location>
</feature>
<feature type="region of interest" description="Disordered" evidence="1">
    <location>
        <begin position="52"/>
        <end position="100"/>
    </location>
</feature>
<dbReference type="AlphaFoldDB" id="A0A6B0GKA3"/>
<dbReference type="RefSeq" id="WP_158204011.1">
    <property type="nucleotide sequence ID" value="NZ_WSZK01000015.1"/>
</dbReference>
<organism evidence="3 4">
    <name type="scientific">Halomarina oriensis</name>
    <dbReference type="NCBI Taxonomy" id="671145"/>
    <lineage>
        <taxon>Archaea</taxon>
        <taxon>Methanobacteriati</taxon>
        <taxon>Methanobacteriota</taxon>
        <taxon>Stenosarchaea group</taxon>
        <taxon>Halobacteria</taxon>
        <taxon>Halobacteriales</taxon>
        <taxon>Natronomonadaceae</taxon>
        <taxon>Halomarina</taxon>
    </lineage>
</organism>
<dbReference type="Pfam" id="PF25921">
    <property type="entry name" value="DUF7967"/>
    <property type="match status" value="1"/>
</dbReference>
<dbReference type="EMBL" id="WSZK01000015">
    <property type="protein sequence ID" value="MWG34311.1"/>
    <property type="molecule type" value="Genomic_DNA"/>
</dbReference>
<keyword evidence="4" id="KW-1185">Reference proteome</keyword>
<gene>
    <name evidence="3" type="ORF">GQS65_07375</name>
</gene>
<dbReference type="InterPro" id="IPR058273">
    <property type="entry name" value="DUF7967"/>
</dbReference>
<feature type="compositionally biased region" description="Basic and acidic residues" evidence="1">
    <location>
        <begin position="77"/>
        <end position="100"/>
    </location>
</feature>
<dbReference type="Proteomes" id="UP000451471">
    <property type="component" value="Unassembled WGS sequence"/>
</dbReference>
<name>A0A6B0GKA3_9EURY</name>
<feature type="domain" description="DUF7967" evidence="2">
    <location>
        <begin position="16"/>
        <end position="99"/>
    </location>
</feature>
<reference evidence="3 4" key="1">
    <citation type="submission" date="2019-12" db="EMBL/GenBank/DDBJ databases">
        <title>Halocatena pleomorpha gen. nov. sp. nov., an extremely halophilic archaeon of family Halobacteriaceae isolated from saltpan soil.</title>
        <authorList>
            <person name="Pal Y."/>
            <person name="Verma A."/>
            <person name="Krishnamurthi S."/>
            <person name="Kumar P."/>
        </authorList>
    </citation>
    <scope>NUCLEOTIDE SEQUENCE [LARGE SCALE GENOMIC DNA]</scope>
    <source>
        <strain evidence="3 4">JCM 16495</strain>
    </source>
</reference>
<accession>A0A6B0GKA3</accession>
<evidence type="ECO:0000313" key="3">
    <source>
        <dbReference type="EMBL" id="MWG34311.1"/>
    </source>
</evidence>
<evidence type="ECO:0000259" key="2">
    <source>
        <dbReference type="Pfam" id="PF25921"/>
    </source>
</evidence>
<evidence type="ECO:0000256" key="1">
    <source>
        <dbReference type="SAM" id="MobiDB-lite"/>
    </source>
</evidence>
<protein>
    <recommendedName>
        <fullName evidence="2">DUF7967 domain-containing protein</fullName>
    </recommendedName>
</protein>
<comment type="caution">
    <text evidence="3">The sequence shown here is derived from an EMBL/GenBank/DDBJ whole genome shotgun (WGS) entry which is preliminary data.</text>
</comment>
<proteinExistence type="predicted"/>